<dbReference type="Proteomes" id="UP001456524">
    <property type="component" value="Unassembled WGS sequence"/>
</dbReference>
<organism evidence="2 3">
    <name type="scientific">Phyllosticta citrichinensis</name>
    <dbReference type="NCBI Taxonomy" id="1130410"/>
    <lineage>
        <taxon>Eukaryota</taxon>
        <taxon>Fungi</taxon>
        <taxon>Dikarya</taxon>
        <taxon>Ascomycota</taxon>
        <taxon>Pezizomycotina</taxon>
        <taxon>Dothideomycetes</taxon>
        <taxon>Dothideomycetes incertae sedis</taxon>
        <taxon>Botryosphaeriales</taxon>
        <taxon>Phyllostictaceae</taxon>
        <taxon>Phyllosticta</taxon>
    </lineage>
</organism>
<gene>
    <name evidence="2" type="ORF">IWX90DRAFT_46807</name>
</gene>
<sequence>MTMRVLQFLFFVALLVVGCVAAGKVDCRVVNCDVNGNPICTPHECNTKCSNDDICKKVCVNPATKALVGQCITMENNVKGCFCSCTSDDQCGGLNGVCANLVYNDKDPKVNKAFQKYVDKRTCIVKTKPKQFDNADSGCLCEVRETFKWDLGFCEESY</sequence>
<proteinExistence type="predicted"/>
<accession>A0ABR1XHZ4</accession>
<dbReference type="EMBL" id="JBBWUH010000010">
    <property type="protein sequence ID" value="KAK8155743.1"/>
    <property type="molecule type" value="Genomic_DNA"/>
</dbReference>
<keyword evidence="1" id="KW-0732">Signal</keyword>
<dbReference type="PROSITE" id="PS51257">
    <property type="entry name" value="PROKAR_LIPOPROTEIN"/>
    <property type="match status" value="1"/>
</dbReference>
<keyword evidence="3" id="KW-1185">Reference proteome</keyword>
<evidence type="ECO:0000313" key="3">
    <source>
        <dbReference type="Proteomes" id="UP001456524"/>
    </source>
</evidence>
<evidence type="ECO:0000256" key="1">
    <source>
        <dbReference type="SAM" id="SignalP"/>
    </source>
</evidence>
<feature type="chain" id="PRO_5046264583" evidence="1">
    <location>
        <begin position="23"/>
        <end position="158"/>
    </location>
</feature>
<name>A0ABR1XHZ4_9PEZI</name>
<comment type="caution">
    <text evidence="2">The sequence shown here is derived from an EMBL/GenBank/DDBJ whole genome shotgun (WGS) entry which is preliminary data.</text>
</comment>
<reference evidence="2 3" key="1">
    <citation type="journal article" date="2022" name="G3 (Bethesda)">
        <title>Enemy or ally: a genomic approach to elucidate the lifestyle of Phyllosticta citrichinaensis.</title>
        <authorList>
            <person name="Buijs V.A."/>
            <person name="Groenewald J.Z."/>
            <person name="Haridas S."/>
            <person name="LaButti K.M."/>
            <person name="Lipzen A."/>
            <person name="Martin F.M."/>
            <person name="Barry K."/>
            <person name="Grigoriev I.V."/>
            <person name="Crous P.W."/>
            <person name="Seidl M.F."/>
        </authorList>
    </citation>
    <scope>NUCLEOTIDE SEQUENCE [LARGE SCALE GENOMIC DNA]</scope>
    <source>
        <strain evidence="2 3">CBS 129764</strain>
    </source>
</reference>
<evidence type="ECO:0000313" key="2">
    <source>
        <dbReference type="EMBL" id="KAK8155743.1"/>
    </source>
</evidence>
<feature type="signal peptide" evidence="1">
    <location>
        <begin position="1"/>
        <end position="22"/>
    </location>
</feature>
<protein>
    <submittedName>
        <fullName evidence="2">Uncharacterized protein</fullName>
    </submittedName>
</protein>